<organism evidence="1">
    <name type="scientific">Hexamita inflata</name>
    <dbReference type="NCBI Taxonomy" id="28002"/>
    <lineage>
        <taxon>Eukaryota</taxon>
        <taxon>Metamonada</taxon>
        <taxon>Diplomonadida</taxon>
        <taxon>Hexamitidae</taxon>
        <taxon>Hexamitinae</taxon>
        <taxon>Hexamita</taxon>
    </lineage>
</organism>
<keyword evidence="3" id="KW-1185">Reference proteome</keyword>
<evidence type="ECO:0000313" key="2">
    <source>
        <dbReference type="EMBL" id="CAL5998607.1"/>
    </source>
</evidence>
<sequence length="190" mass="22531">MRLKALDEFNIQYAISKVWKIKHDDLTPDIAVQRYYIMSQDNQQKFWNQIKLLVDLPLDIIQRYFFFTYTQVAYQGNINILKPKINQLIQQSSQITDSNVLFNQIWTDVKQDCLKNKIHPGSVHRLIYDQIKLQQYELVRQKQLQTPGQSVQVKRIIAYMNSPQHEDWDDEELDESEMARVLSSIIKGGQ</sequence>
<dbReference type="AlphaFoldDB" id="A0AA86TGN0"/>
<dbReference type="EMBL" id="CAXDID020000038">
    <property type="protein sequence ID" value="CAL5998607.1"/>
    <property type="molecule type" value="Genomic_DNA"/>
</dbReference>
<comment type="caution">
    <text evidence="1">The sequence shown here is derived from an EMBL/GenBank/DDBJ whole genome shotgun (WGS) entry which is preliminary data.</text>
</comment>
<dbReference type="EMBL" id="CATOUU010000003">
    <property type="protein sequence ID" value="CAI9912718.1"/>
    <property type="molecule type" value="Genomic_DNA"/>
</dbReference>
<name>A0AA86TGN0_9EUKA</name>
<gene>
    <name evidence="2" type="ORF">HINF_LOCUS15818</name>
    <name evidence="1" type="ORF">HINF_LOCUS363</name>
</gene>
<dbReference type="Proteomes" id="UP001642409">
    <property type="component" value="Unassembled WGS sequence"/>
</dbReference>
<accession>A0AA86TGN0</accession>
<reference evidence="2 3" key="2">
    <citation type="submission" date="2024-07" db="EMBL/GenBank/DDBJ databases">
        <authorList>
            <person name="Akdeniz Z."/>
        </authorList>
    </citation>
    <scope>NUCLEOTIDE SEQUENCE [LARGE SCALE GENOMIC DNA]</scope>
</reference>
<protein>
    <submittedName>
        <fullName evidence="2">Hypothetical_protein</fullName>
    </submittedName>
</protein>
<reference evidence="1" key="1">
    <citation type="submission" date="2023-06" db="EMBL/GenBank/DDBJ databases">
        <authorList>
            <person name="Kurt Z."/>
        </authorList>
    </citation>
    <scope>NUCLEOTIDE SEQUENCE</scope>
</reference>
<evidence type="ECO:0000313" key="3">
    <source>
        <dbReference type="Proteomes" id="UP001642409"/>
    </source>
</evidence>
<evidence type="ECO:0000313" key="1">
    <source>
        <dbReference type="EMBL" id="CAI9912718.1"/>
    </source>
</evidence>
<proteinExistence type="predicted"/>